<feature type="region of interest" description="Disordered" evidence="4">
    <location>
        <begin position="850"/>
        <end position="869"/>
    </location>
</feature>
<dbReference type="InterPro" id="IPR019821">
    <property type="entry name" value="Kinesin_motor_CS"/>
</dbReference>
<keyword evidence="3" id="KW-0505">Motor protein</keyword>
<feature type="region of interest" description="Disordered" evidence="4">
    <location>
        <begin position="785"/>
        <end position="809"/>
    </location>
</feature>
<feature type="region of interest" description="Disordered" evidence="4">
    <location>
        <begin position="881"/>
        <end position="903"/>
    </location>
</feature>
<dbReference type="GO" id="GO:0007018">
    <property type="term" value="P:microtubule-based movement"/>
    <property type="evidence" value="ECO:0007669"/>
    <property type="project" value="InterPro"/>
</dbReference>
<evidence type="ECO:0000259" key="5">
    <source>
        <dbReference type="PROSITE" id="PS50067"/>
    </source>
</evidence>
<dbReference type="Proteomes" id="UP000518752">
    <property type="component" value="Unassembled WGS sequence"/>
</dbReference>
<dbReference type="InterPro" id="IPR001752">
    <property type="entry name" value="Kinesin_motor_dom"/>
</dbReference>
<feature type="compositionally biased region" description="Basic and acidic residues" evidence="4">
    <location>
        <begin position="684"/>
        <end position="693"/>
    </location>
</feature>
<evidence type="ECO:0000256" key="4">
    <source>
        <dbReference type="SAM" id="MobiDB-lite"/>
    </source>
</evidence>
<dbReference type="GO" id="GO:0003777">
    <property type="term" value="F:microtubule motor activity"/>
    <property type="evidence" value="ECO:0007669"/>
    <property type="project" value="InterPro"/>
</dbReference>
<feature type="binding site" evidence="3">
    <location>
        <begin position="234"/>
        <end position="241"/>
    </location>
    <ligand>
        <name>ATP</name>
        <dbReference type="ChEBI" id="CHEBI:30616"/>
    </ligand>
</feature>
<comment type="caution">
    <text evidence="6">The sequence shown here is derived from an EMBL/GenBank/DDBJ whole genome shotgun (WGS) entry which is preliminary data.</text>
</comment>
<dbReference type="InterPro" id="IPR027640">
    <property type="entry name" value="Kinesin-like_fam"/>
</dbReference>
<feature type="compositionally biased region" description="Basic residues" evidence="4">
    <location>
        <begin position="564"/>
        <end position="573"/>
    </location>
</feature>
<feature type="region of interest" description="Disordered" evidence="4">
    <location>
        <begin position="668"/>
        <end position="693"/>
    </location>
</feature>
<dbReference type="Gene3D" id="3.40.850.10">
    <property type="entry name" value="Kinesin motor domain"/>
    <property type="match status" value="1"/>
</dbReference>
<keyword evidence="7" id="KW-1185">Reference proteome</keyword>
<dbReference type="PROSITE" id="PS00411">
    <property type="entry name" value="KINESIN_MOTOR_1"/>
    <property type="match status" value="1"/>
</dbReference>
<dbReference type="InterPro" id="IPR027417">
    <property type="entry name" value="P-loop_NTPase"/>
</dbReference>
<protein>
    <recommendedName>
        <fullName evidence="5">Kinesin motor domain-containing protein</fullName>
    </recommendedName>
</protein>
<accession>A0A8H5MA78</accession>
<dbReference type="Pfam" id="PF00225">
    <property type="entry name" value="Kinesin"/>
    <property type="match status" value="1"/>
</dbReference>
<dbReference type="GO" id="GO:0008017">
    <property type="term" value="F:microtubule binding"/>
    <property type="evidence" value="ECO:0007669"/>
    <property type="project" value="InterPro"/>
</dbReference>
<dbReference type="InterPro" id="IPR036961">
    <property type="entry name" value="Kinesin_motor_dom_sf"/>
</dbReference>
<dbReference type="OrthoDB" id="3176171at2759"/>
<name>A0A8H5MA78_9AGAR</name>
<organism evidence="6 7">
    <name type="scientific">Collybiopsis confluens</name>
    <dbReference type="NCBI Taxonomy" id="2823264"/>
    <lineage>
        <taxon>Eukaryota</taxon>
        <taxon>Fungi</taxon>
        <taxon>Dikarya</taxon>
        <taxon>Basidiomycota</taxon>
        <taxon>Agaricomycotina</taxon>
        <taxon>Agaricomycetes</taxon>
        <taxon>Agaricomycetidae</taxon>
        <taxon>Agaricales</taxon>
        <taxon>Marasmiineae</taxon>
        <taxon>Omphalotaceae</taxon>
        <taxon>Collybiopsis</taxon>
    </lineage>
</organism>
<feature type="compositionally biased region" description="Basic and acidic residues" evidence="4">
    <location>
        <begin position="724"/>
        <end position="743"/>
    </location>
</feature>
<evidence type="ECO:0000313" key="7">
    <source>
        <dbReference type="Proteomes" id="UP000518752"/>
    </source>
</evidence>
<keyword evidence="1 3" id="KW-0547">Nucleotide-binding</keyword>
<dbReference type="PANTHER" id="PTHR47968:SF33">
    <property type="entry name" value="KINESIN-LIKE PROTEIN KIN-7C, MITOCHONDRIAL ISOFORM X1"/>
    <property type="match status" value="1"/>
</dbReference>
<dbReference type="CDD" id="cd22249">
    <property type="entry name" value="UDM1_RNF168_RNF169-like"/>
    <property type="match status" value="1"/>
</dbReference>
<feature type="compositionally biased region" description="Low complexity" evidence="4">
    <location>
        <begin position="91"/>
        <end position="103"/>
    </location>
</feature>
<dbReference type="GO" id="GO:0005524">
    <property type="term" value="F:ATP binding"/>
    <property type="evidence" value="ECO:0007669"/>
    <property type="project" value="UniProtKB-UniRule"/>
</dbReference>
<feature type="region of interest" description="Disordered" evidence="4">
    <location>
        <begin position="542"/>
        <end position="587"/>
    </location>
</feature>
<evidence type="ECO:0000313" key="6">
    <source>
        <dbReference type="EMBL" id="KAF5386439.1"/>
    </source>
</evidence>
<reference evidence="6 7" key="1">
    <citation type="journal article" date="2020" name="ISME J.">
        <title>Uncovering the hidden diversity of litter-decomposition mechanisms in mushroom-forming fungi.</title>
        <authorList>
            <person name="Floudas D."/>
            <person name="Bentzer J."/>
            <person name="Ahren D."/>
            <person name="Johansson T."/>
            <person name="Persson P."/>
            <person name="Tunlid A."/>
        </authorList>
    </citation>
    <scope>NUCLEOTIDE SEQUENCE [LARGE SCALE GENOMIC DNA]</scope>
    <source>
        <strain evidence="6 7">CBS 406.79</strain>
    </source>
</reference>
<feature type="region of interest" description="Disordered" evidence="4">
    <location>
        <begin position="713"/>
        <end position="743"/>
    </location>
</feature>
<feature type="compositionally biased region" description="Polar residues" evidence="4">
    <location>
        <begin position="787"/>
        <end position="798"/>
    </location>
</feature>
<sequence>MTTNSGPSKLSRPVPFTPKKTLTGSTSMDRITRATVTPAPTLLASTHKKYKAPITSDVKSRLRNQPSKPATLAPIPSSRPSSPTKSDNGRPRTPGTPKRGTTPDPSLVRATSEMDVTNVDPEQVLVDFQNVEPEDVSIGELDEAWLKTVQAEHGKEDKVMVSVRLRPGGGKTAWQPSVSTNSIHLDPVHAKTPTSFTFDAVLTGSANKPIFTTVARSHVVAAMEGFNAVVFAYGQTASGKTYTLSGSESEPGIIPRAMRQVFSHIRRTETREYLLRCSYLEIYNEQIHDLLAPPGAPNKVELQGGSVGGEITLAPLREEVIISIKGVQDVLKRGESHRRTACTDWNERSSRSHSVFRLVIESRERADGSAPASGRATPSGRQTPGHGTNHGGPRLQSRDGRSVQTSVLSLIDLAGSEKATSDKERTREGKYINTSLLTLGSVIGKLSDNATKQKNDHIPFRDSKLTRLLQPSLSGNARISVICTINPDPSAIAESTSTLQFAKRVKGVKLHAQKKQVIDTDALIERYRKEIEDLRSRLEEKENMLENSGVDDDSKEGDETKVSKLVKAKKRRMSAQEKADENQAMHDLQSRIKQLTKLILTSQTVSEESAGGSGEASRPVSPVKVDFDLSPYELQQQLLTARLQLSSQATQILSLEAALEAAQAIKESSTPAELESANSSSSDESSKESDRERLLQDQASMIEEQGRRIRYLEDQSSSQLSAPGEREDLVRQLDDEKRKTEEKERWADELVQQLDKERRSRIQLEDERRALRAFVSKFDSLGLGSTIPGSNSNSSTPMGSPVGAGRRRSSATFGIGFPSVLSSSEIGAGRRRRSSAFGVASSSLRQPLFPTSDSFSSSSGSLSGSSSTTSLTTASSASSLYSISSNTSPQTMSKPPVLVHRDSRDSLGLGMNLQLSETNESPLRLPDSYHFSNMPSLLEQKPAWAVSSGGGGGGGGVGDISFEDDEEEVESILGLGSRVPSVVGGMKSATTFGVGKGTVRFSPSVDVWGGDGKENDEKEAESILGLGSRVPSVVGGMKSATTSGVGKGTVRFSPSVDVRGEMGKRMSRRCKMQKGYDQCFFFLSSNSILQARTAVSSSVFFSSAWFTYMHLYMFLLNVVVHHAPGSVPSFCFRCHLNVAYKPHVAGYVYRIGMVIFPWKKETVQKFH</sequence>
<dbReference type="PROSITE" id="PS50067">
    <property type="entry name" value="KINESIN_MOTOR_2"/>
    <property type="match status" value="1"/>
</dbReference>
<evidence type="ECO:0000256" key="2">
    <source>
        <dbReference type="ARBA" id="ARBA00022840"/>
    </source>
</evidence>
<keyword evidence="2 3" id="KW-0067">ATP-binding</keyword>
<feature type="compositionally biased region" description="Polar residues" evidence="4">
    <location>
        <begin position="20"/>
        <end position="29"/>
    </location>
</feature>
<proteinExistence type="inferred from homology"/>
<gene>
    <name evidence="6" type="ORF">D9757_005841</name>
</gene>
<dbReference type="AlphaFoldDB" id="A0A8H5MA78"/>
<dbReference type="SUPFAM" id="SSF52540">
    <property type="entry name" value="P-loop containing nucleoside triphosphate hydrolases"/>
    <property type="match status" value="1"/>
</dbReference>
<evidence type="ECO:0000256" key="3">
    <source>
        <dbReference type="PROSITE-ProRule" id="PRU00283"/>
    </source>
</evidence>
<feature type="compositionally biased region" description="Low complexity" evidence="4">
    <location>
        <begin position="668"/>
        <end position="683"/>
    </location>
</feature>
<feature type="region of interest" description="Disordered" evidence="4">
    <location>
        <begin position="1"/>
        <end position="107"/>
    </location>
</feature>
<dbReference type="PANTHER" id="PTHR47968">
    <property type="entry name" value="CENTROMERE PROTEIN E"/>
    <property type="match status" value="1"/>
</dbReference>
<dbReference type="SMART" id="SM00129">
    <property type="entry name" value="KISc"/>
    <property type="match status" value="1"/>
</dbReference>
<evidence type="ECO:0000256" key="1">
    <source>
        <dbReference type="ARBA" id="ARBA00022741"/>
    </source>
</evidence>
<feature type="domain" description="Kinesin motor" evidence="5">
    <location>
        <begin position="158"/>
        <end position="508"/>
    </location>
</feature>
<dbReference type="PRINTS" id="PR00380">
    <property type="entry name" value="KINESINHEAVY"/>
</dbReference>
<dbReference type="EMBL" id="JAACJN010000035">
    <property type="protein sequence ID" value="KAF5386439.1"/>
    <property type="molecule type" value="Genomic_DNA"/>
</dbReference>
<feature type="compositionally biased region" description="Basic and acidic residues" evidence="4">
    <location>
        <begin position="574"/>
        <end position="587"/>
    </location>
</feature>
<feature type="region of interest" description="Disordered" evidence="4">
    <location>
        <begin position="362"/>
        <end position="401"/>
    </location>
</feature>
<comment type="similarity">
    <text evidence="3">Belongs to the TRAFAC class myosin-kinesin ATPase superfamily. Kinesin family.</text>
</comment>